<dbReference type="GO" id="GO:0020037">
    <property type="term" value="F:heme binding"/>
    <property type="evidence" value="ECO:0007669"/>
    <property type="project" value="InterPro"/>
</dbReference>
<dbReference type="InterPro" id="IPR002401">
    <property type="entry name" value="Cyt_P450_E_grp-I"/>
</dbReference>
<evidence type="ECO:0000256" key="7">
    <source>
        <dbReference type="PIRSR" id="PIRSR602401-1"/>
    </source>
</evidence>
<dbReference type="GO" id="GO:0016705">
    <property type="term" value="F:oxidoreductase activity, acting on paired donors, with incorporation or reduction of molecular oxygen"/>
    <property type="evidence" value="ECO:0007669"/>
    <property type="project" value="InterPro"/>
</dbReference>
<evidence type="ECO:0000256" key="5">
    <source>
        <dbReference type="ARBA" id="ARBA00023002"/>
    </source>
</evidence>
<keyword evidence="9" id="KW-0812">Transmembrane</keyword>
<keyword evidence="9" id="KW-0472">Membrane</keyword>
<evidence type="ECO:0000256" key="2">
    <source>
        <dbReference type="ARBA" id="ARBA00010617"/>
    </source>
</evidence>
<dbReference type="Proteomes" id="UP000283530">
    <property type="component" value="Unassembled WGS sequence"/>
</dbReference>
<evidence type="ECO:0000256" key="9">
    <source>
        <dbReference type="SAM" id="Phobius"/>
    </source>
</evidence>
<evidence type="ECO:0000256" key="4">
    <source>
        <dbReference type="ARBA" id="ARBA00022723"/>
    </source>
</evidence>
<comment type="similarity">
    <text evidence="2 8">Belongs to the cytochrome P450 family.</text>
</comment>
<feature type="binding site" description="axial binding residue" evidence="7">
    <location>
        <position position="425"/>
    </location>
    <ligand>
        <name>heme</name>
        <dbReference type="ChEBI" id="CHEBI:30413"/>
    </ligand>
    <ligandPart>
        <name>Fe</name>
        <dbReference type="ChEBI" id="CHEBI:18248"/>
    </ligandPart>
</feature>
<keyword evidence="5 8" id="KW-0560">Oxidoreductase</keyword>
<feature type="transmembrane region" description="Helical" evidence="9">
    <location>
        <begin position="6"/>
        <end position="21"/>
    </location>
</feature>
<proteinExistence type="inferred from homology"/>
<accession>A0A443P8Y3</accession>
<dbReference type="InterPro" id="IPR001128">
    <property type="entry name" value="Cyt_P450"/>
</dbReference>
<protein>
    <submittedName>
        <fullName evidence="10">Putative S-N-methylcoclaurine 3'-hydroxylase isozyme 2</fullName>
    </submittedName>
</protein>
<evidence type="ECO:0000256" key="8">
    <source>
        <dbReference type="RuleBase" id="RU000461"/>
    </source>
</evidence>
<comment type="caution">
    <text evidence="10">The sequence shown here is derived from an EMBL/GenBank/DDBJ whole genome shotgun (WGS) entry which is preliminary data.</text>
</comment>
<dbReference type="OrthoDB" id="1877779at2759"/>
<evidence type="ECO:0000313" key="11">
    <source>
        <dbReference type="Proteomes" id="UP000283530"/>
    </source>
</evidence>
<dbReference type="PANTHER" id="PTHR47950:SF49">
    <property type="entry name" value="CYTOCHROME P450"/>
    <property type="match status" value="1"/>
</dbReference>
<sequence length="483" mass="54549">MEPTSLALLVSFVFLVYYFLLRDPRPKGLPPGPRPWPILGNLLQLGDMPHSQLAHLAQSYGQLFTLKLGAQTVVVASSPTAAAEVLKAQDRTLSGRYVFHSFRIPNHVEFSMVWSECNDYWKMLRRICRTELFSPKMIEAQAHLREEKVAQMVGFLKGKEGQVVKIAEVVFGTLFNIFGNLIYSKDVFDLDDPTGGEIKGHIWRLMELGNSTNPADYYPVLGKIDLLGQRRAVADCLQQIYDIWNVIMKERREKKGNDTNNDFVRVLLDAELNDHQINALLMEMFGAGTETSASTIEWAIAELTKNPTILSKLRQEIQTIVGHNPIKESHLPHLPYLQACVKETLRLHPPTPLLLPHKALEPCQLLGYTIPKDCQVMVNAWAIGRDPKTWKDPLNFSPERFLNSNVDFKGNDFELIPFSSGRRICPGVPLATQFLQLIVGSMVQSFEWGLPNGMQPSELVMDEKFGLTLQKEPPLLIVPKARV</sequence>
<dbReference type="PRINTS" id="PR00463">
    <property type="entry name" value="EP450I"/>
</dbReference>
<dbReference type="CDD" id="cd11073">
    <property type="entry name" value="CYP76-like"/>
    <property type="match status" value="1"/>
</dbReference>
<comment type="cofactor">
    <cofactor evidence="1 7">
        <name>heme</name>
        <dbReference type="ChEBI" id="CHEBI:30413"/>
    </cofactor>
</comment>
<dbReference type="GO" id="GO:0005506">
    <property type="term" value="F:iron ion binding"/>
    <property type="evidence" value="ECO:0007669"/>
    <property type="project" value="InterPro"/>
</dbReference>
<keyword evidence="11" id="KW-1185">Reference proteome</keyword>
<evidence type="ECO:0000256" key="3">
    <source>
        <dbReference type="ARBA" id="ARBA00022617"/>
    </source>
</evidence>
<dbReference type="InterPro" id="IPR036396">
    <property type="entry name" value="Cyt_P450_sf"/>
</dbReference>
<name>A0A443P8Y3_9MAGN</name>
<keyword evidence="8" id="KW-0503">Monooxygenase</keyword>
<dbReference type="FunFam" id="1.10.630.10:FF:000007">
    <property type="entry name" value="Cytochrome P450 76C4"/>
    <property type="match status" value="1"/>
</dbReference>
<dbReference type="GO" id="GO:0004497">
    <property type="term" value="F:monooxygenase activity"/>
    <property type="evidence" value="ECO:0007669"/>
    <property type="project" value="UniProtKB-KW"/>
</dbReference>
<dbReference type="SUPFAM" id="SSF48264">
    <property type="entry name" value="Cytochrome P450"/>
    <property type="match status" value="1"/>
</dbReference>
<evidence type="ECO:0000313" key="10">
    <source>
        <dbReference type="EMBL" id="RWR87196.1"/>
    </source>
</evidence>
<gene>
    <name evidence="10" type="ORF">CKAN_01613200</name>
</gene>
<organism evidence="10 11">
    <name type="scientific">Cinnamomum micranthum f. kanehirae</name>
    <dbReference type="NCBI Taxonomy" id="337451"/>
    <lineage>
        <taxon>Eukaryota</taxon>
        <taxon>Viridiplantae</taxon>
        <taxon>Streptophyta</taxon>
        <taxon>Embryophyta</taxon>
        <taxon>Tracheophyta</taxon>
        <taxon>Spermatophyta</taxon>
        <taxon>Magnoliopsida</taxon>
        <taxon>Magnoliidae</taxon>
        <taxon>Laurales</taxon>
        <taxon>Lauraceae</taxon>
        <taxon>Cinnamomum</taxon>
    </lineage>
</organism>
<dbReference type="PRINTS" id="PR00385">
    <property type="entry name" value="P450"/>
</dbReference>
<dbReference type="Gene3D" id="1.10.630.10">
    <property type="entry name" value="Cytochrome P450"/>
    <property type="match status" value="1"/>
</dbReference>
<keyword evidence="4 7" id="KW-0479">Metal-binding</keyword>
<dbReference type="EMBL" id="QPKB01000006">
    <property type="protein sequence ID" value="RWR87196.1"/>
    <property type="molecule type" value="Genomic_DNA"/>
</dbReference>
<evidence type="ECO:0000256" key="1">
    <source>
        <dbReference type="ARBA" id="ARBA00001971"/>
    </source>
</evidence>
<keyword evidence="3 7" id="KW-0349">Heme</keyword>
<keyword evidence="9" id="KW-1133">Transmembrane helix</keyword>
<dbReference type="PANTHER" id="PTHR47950">
    <property type="entry name" value="CYTOCHROME P450, FAMILY 76, SUBFAMILY C, POLYPEPTIDE 5-RELATED"/>
    <property type="match status" value="1"/>
</dbReference>
<dbReference type="Pfam" id="PF00067">
    <property type="entry name" value="p450"/>
    <property type="match status" value="1"/>
</dbReference>
<evidence type="ECO:0000256" key="6">
    <source>
        <dbReference type="ARBA" id="ARBA00023004"/>
    </source>
</evidence>
<reference evidence="10 11" key="1">
    <citation type="journal article" date="2019" name="Nat. Plants">
        <title>Stout camphor tree genome fills gaps in understanding of flowering plant genome evolution.</title>
        <authorList>
            <person name="Chaw S.M."/>
            <person name="Liu Y.C."/>
            <person name="Wu Y.W."/>
            <person name="Wang H.Y."/>
            <person name="Lin C.I."/>
            <person name="Wu C.S."/>
            <person name="Ke H.M."/>
            <person name="Chang L.Y."/>
            <person name="Hsu C.Y."/>
            <person name="Yang H.T."/>
            <person name="Sudianto E."/>
            <person name="Hsu M.H."/>
            <person name="Wu K.P."/>
            <person name="Wang L.N."/>
            <person name="Leebens-Mack J.H."/>
            <person name="Tsai I.J."/>
        </authorList>
    </citation>
    <scope>NUCLEOTIDE SEQUENCE [LARGE SCALE GENOMIC DNA]</scope>
    <source>
        <strain evidence="11">cv. Chaw 1501</strain>
        <tissue evidence="10">Young leaves</tissue>
    </source>
</reference>
<dbReference type="AlphaFoldDB" id="A0A443P8Y3"/>
<dbReference type="InterPro" id="IPR017972">
    <property type="entry name" value="Cyt_P450_CS"/>
</dbReference>
<keyword evidence="6 7" id="KW-0408">Iron</keyword>
<dbReference type="STRING" id="337451.A0A443P8Y3"/>
<dbReference type="PROSITE" id="PS00086">
    <property type="entry name" value="CYTOCHROME_P450"/>
    <property type="match status" value="1"/>
</dbReference>